<keyword evidence="1" id="KW-0472">Membrane</keyword>
<dbReference type="InterPro" id="IPR009229">
    <property type="entry name" value="AgrD"/>
</dbReference>
<proteinExistence type="predicted"/>
<dbReference type="RefSeq" id="WP_277445411.1">
    <property type="nucleotide sequence ID" value="NZ_JAKOAV010000049.1"/>
</dbReference>
<comment type="caution">
    <text evidence="2">The sequence shown here is derived from an EMBL/GenBank/DDBJ whole genome shotgun (WGS) entry which is preliminary data.</text>
</comment>
<name>A0A9X4H3U7_9FIRM</name>
<feature type="transmembrane region" description="Helical" evidence="1">
    <location>
        <begin position="12"/>
        <end position="33"/>
    </location>
</feature>
<dbReference type="NCBIfam" id="TIGR04223">
    <property type="entry name" value="quorum_AgrD"/>
    <property type="match status" value="1"/>
</dbReference>
<sequence>MLKKMITIMVHALASVLVFVAYTGVSPCCWFITYEPDIPDSLKH</sequence>
<evidence type="ECO:0000313" key="3">
    <source>
        <dbReference type="Proteomes" id="UP001154312"/>
    </source>
</evidence>
<dbReference type="Proteomes" id="UP001154312">
    <property type="component" value="Unassembled WGS sequence"/>
</dbReference>
<evidence type="ECO:0000256" key="1">
    <source>
        <dbReference type="SAM" id="Phobius"/>
    </source>
</evidence>
<dbReference type="EMBL" id="JAKOAV010000049">
    <property type="protein sequence ID" value="MDF9409891.1"/>
    <property type="molecule type" value="Genomic_DNA"/>
</dbReference>
<protein>
    <submittedName>
        <fullName evidence="2">Cyclic lactone autoinducer peptide</fullName>
    </submittedName>
</protein>
<reference evidence="2" key="1">
    <citation type="submission" date="2022-02" db="EMBL/GenBank/DDBJ databases">
        <authorList>
            <person name="Leng L."/>
        </authorList>
    </citation>
    <scope>NUCLEOTIDE SEQUENCE</scope>
    <source>
        <strain evidence="2">JI</strain>
    </source>
</reference>
<accession>A0A9X4H3U7</accession>
<gene>
    <name evidence="2" type="ORF">L7E55_16320</name>
</gene>
<evidence type="ECO:0000313" key="2">
    <source>
        <dbReference type="EMBL" id="MDF9409891.1"/>
    </source>
</evidence>
<keyword evidence="1" id="KW-0812">Transmembrane</keyword>
<organism evidence="2 3">
    <name type="scientific">Pelotomaculum isophthalicicum JI</name>
    <dbReference type="NCBI Taxonomy" id="947010"/>
    <lineage>
        <taxon>Bacteria</taxon>
        <taxon>Bacillati</taxon>
        <taxon>Bacillota</taxon>
        <taxon>Clostridia</taxon>
        <taxon>Eubacteriales</taxon>
        <taxon>Desulfotomaculaceae</taxon>
        <taxon>Pelotomaculum</taxon>
    </lineage>
</organism>
<keyword evidence="1" id="KW-1133">Transmembrane helix</keyword>
<keyword evidence="3" id="KW-1185">Reference proteome</keyword>
<dbReference type="AlphaFoldDB" id="A0A9X4H3U7"/>